<accession>A0A345Z2U0</accession>
<evidence type="ECO:0000256" key="9">
    <source>
        <dbReference type="ARBA" id="ARBA00022840"/>
    </source>
</evidence>
<evidence type="ECO:0000256" key="8">
    <source>
        <dbReference type="ARBA" id="ARBA00022741"/>
    </source>
</evidence>
<organism evidence="13 14">
    <name type="scientific">Spiroplasma alleghenense</name>
    <dbReference type="NCBI Taxonomy" id="216931"/>
    <lineage>
        <taxon>Bacteria</taxon>
        <taxon>Bacillati</taxon>
        <taxon>Mycoplasmatota</taxon>
        <taxon>Mollicutes</taxon>
        <taxon>Entomoplasmatales</taxon>
        <taxon>Spiroplasmataceae</taxon>
        <taxon>Spiroplasma</taxon>
    </lineage>
</organism>
<evidence type="ECO:0000256" key="3">
    <source>
        <dbReference type="ARBA" id="ARBA00012584"/>
    </source>
</evidence>
<proteinExistence type="inferred from homology"/>
<dbReference type="InterPro" id="IPR006070">
    <property type="entry name" value="Sua5-like_dom"/>
</dbReference>
<keyword evidence="6" id="KW-0819">tRNA processing</keyword>
<dbReference type="Gene3D" id="3.90.870.10">
    <property type="entry name" value="DHBP synthase"/>
    <property type="match status" value="1"/>
</dbReference>
<evidence type="ECO:0000313" key="14">
    <source>
        <dbReference type="Proteomes" id="UP000254792"/>
    </source>
</evidence>
<dbReference type="EC" id="2.7.7.87" evidence="3"/>
<name>A0A345Z2U0_9MOLU</name>
<dbReference type="GO" id="GO:0005737">
    <property type="term" value="C:cytoplasm"/>
    <property type="evidence" value="ECO:0007669"/>
    <property type="project" value="UniProtKB-SubCell"/>
</dbReference>
<dbReference type="GO" id="GO:0000049">
    <property type="term" value="F:tRNA binding"/>
    <property type="evidence" value="ECO:0007669"/>
    <property type="project" value="TreeGrafter"/>
</dbReference>
<dbReference type="GO" id="GO:0005524">
    <property type="term" value="F:ATP binding"/>
    <property type="evidence" value="ECO:0007669"/>
    <property type="project" value="UniProtKB-KW"/>
</dbReference>
<evidence type="ECO:0000256" key="11">
    <source>
        <dbReference type="ARBA" id="ARBA00048366"/>
    </source>
</evidence>
<evidence type="ECO:0000256" key="2">
    <source>
        <dbReference type="ARBA" id="ARBA00007663"/>
    </source>
</evidence>
<gene>
    <name evidence="13" type="primary">tsaC</name>
    <name evidence="13" type="ORF">SALLE_v1c02430</name>
</gene>
<feature type="domain" description="YrdC-like" evidence="12">
    <location>
        <begin position="3"/>
        <end position="168"/>
    </location>
</feature>
<evidence type="ECO:0000259" key="12">
    <source>
        <dbReference type="PROSITE" id="PS51163"/>
    </source>
</evidence>
<dbReference type="GO" id="GO:0008033">
    <property type="term" value="P:tRNA processing"/>
    <property type="evidence" value="ECO:0007669"/>
    <property type="project" value="UniProtKB-KW"/>
</dbReference>
<dbReference type="GO" id="GO:0006450">
    <property type="term" value="P:regulation of translational fidelity"/>
    <property type="evidence" value="ECO:0007669"/>
    <property type="project" value="TreeGrafter"/>
</dbReference>
<evidence type="ECO:0000256" key="6">
    <source>
        <dbReference type="ARBA" id="ARBA00022694"/>
    </source>
</evidence>
<dbReference type="GO" id="GO:0061710">
    <property type="term" value="F:L-threonylcarbamoyladenylate synthase"/>
    <property type="evidence" value="ECO:0007669"/>
    <property type="project" value="UniProtKB-EC"/>
</dbReference>
<evidence type="ECO:0000256" key="5">
    <source>
        <dbReference type="ARBA" id="ARBA00022679"/>
    </source>
</evidence>
<dbReference type="Proteomes" id="UP000254792">
    <property type="component" value="Chromosome"/>
</dbReference>
<evidence type="ECO:0000256" key="7">
    <source>
        <dbReference type="ARBA" id="ARBA00022695"/>
    </source>
</evidence>
<comment type="catalytic activity">
    <reaction evidence="11">
        <text>L-threonine + hydrogencarbonate + ATP = L-threonylcarbamoyladenylate + diphosphate + H2O</text>
        <dbReference type="Rhea" id="RHEA:36407"/>
        <dbReference type="ChEBI" id="CHEBI:15377"/>
        <dbReference type="ChEBI" id="CHEBI:17544"/>
        <dbReference type="ChEBI" id="CHEBI:30616"/>
        <dbReference type="ChEBI" id="CHEBI:33019"/>
        <dbReference type="ChEBI" id="CHEBI:57926"/>
        <dbReference type="ChEBI" id="CHEBI:73682"/>
        <dbReference type="EC" id="2.7.7.87"/>
    </reaction>
</comment>
<keyword evidence="5" id="KW-0808">Transferase</keyword>
<dbReference type="GO" id="GO:0003725">
    <property type="term" value="F:double-stranded RNA binding"/>
    <property type="evidence" value="ECO:0007669"/>
    <property type="project" value="InterPro"/>
</dbReference>
<comment type="similarity">
    <text evidence="2">Belongs to the SUA5 family.</text>
</comment>
<dbReference type="KEGG" id="salx:SALLE_v1c02430"/>
<evidence type="ECO:0000256" key="4">
    <source>
        <dbReference type="ARBA" id="ARBA00022490"/>
    </source>
</evidence>
<dbReference type="InterPro" id="IPR017945">
    <property type="entry name" value="DHBP_synth_RibB-like_a/b_dom"/>
</dbReference>
<sequence>MKKSDIKLAINLLKENQVVIIPTDTIYGISALASEENRVKINKIKKSDLSKPLITLVSSIKQIPESVKISQELINILKSKEPTTVIIPLTNSKNTLAVRLVKKKYLKKIIKKVGPIFSTSANFSKNDYVEDKEIFESLGIKIEKVFYSKKLNNRPSTIINFIDKSKKR</sequence>
<dbReference type="InterPro" id="IPR050156">
    <property type="entry name" value="TC-AMP_synthase_SUA5"/>
</dbReference>
<keyword evidence="14" id="KW-1185">Reference proteome</keyword>
<dbReference type="PANTHER" id="PTHR17490:SF16">
    <property type="entry name" value="THREONYLCARBAMOYL-AMP SYNTHASE"/>
    <property type="match status" value="1"/>
</dbReference>
<dbReference type="OrthoDB" id="398568at2"/>
<dbReference type="Pfam" id="PF01300">
    <property type="entry name" value="Sua5_yciO_yrdC"/>
    <property type="match status" value="1"/>
</dbReference>
<comment type="subcellular location">
    <subcellularLocation>
        <location evidence="1">Cytoplasm</location>
    </subcellularLocation>
</comment>
<keyword evidence="7" id="KW-0548">Nucleotidyltransferase</keyword>
<dbReference type="EMBL" id="CP031376">
    <property type="protein sequence ID" value="AXK50919.1"/>
    <property type="molecule type" value="Genomic_DNA"/>
</dbReference>
<protein>
    <recommendedName>
        <fullName evidence="10">L-threonylcarbamoyladenylate synthase</fullName>
        <ecNumber evidence="3">2.7.7.87</ecNumber>
    </recommendedName>
    <alternativeName>
        <fullName evidence="10">L-threonylcarbamoyladenylate synthase</fullName>
    </alternativeName>
</protein>
<keyword evidence="8" id="KW-0547">Nucleotide-binding</keyword>
<evidence type="ECO:0000256" key="1">
    <source>
        <dbReference type="ARBA" id="ARBA00004496"/>
    </source>
</evidence>
<dbReference type="PROSITE" id="PS51163">
    <property type="entry name" value="YRDC"/>
    <property type="match status" value="1"/>
</dbReference>
<keyword evidence="9" id="KW-0067">ATP-binding</keyword>
<dbReference type="AlphaFoldDB" id="A0A345Z2U0"/>
<dbReference type="RefSeq" id="WP_115557840.1">
    <property type="nucleotide sequence ID" value="NZ_CP031376.1"/>
</dbReference>
<dbReference type="SUPFAM" id="SSF55821">
    <property type="entry name" value="YrdC/RibB"/>
    <property type="match status" value="1"/>
</dbReference>
<evidence type="ECO:0000256" key="10">
    <source>
        <dbReference type="ARBA" id="ARBA00029774"/>
    </source>
</evidence>
<dbReference type="PANTHER" id="PTHR17490">
    <property type="entry name" value="SUA5"/>
    <property type="match status" value="1"/>
</dbReference>
<reference evidence="13 14" key="1">
    <citation type="submission" date="2018-07" db="EMBL/GenBank/DDBJ databases">
        <title>Complete genome sequence of Spiroplasma alleghenense PLHS-1 (ATCC 51752).</title>
        <authorList>
            <person name="Chou L."/>
            <person name="Lee T.-Y."/>
            <person name="Tsai Y.-M."/>
            <person name="Kuo C.-H."/>
        </authorList>
    </citation>
    <scope>NUCLEOTIDE SEQUENCE [LARGE SCALE GENOMIC DNA]</scope>
    <source>
        <strain evidence="13 14">PLHS-1</strain>
    </source>
</reference>
<keyword evidence="4" id="KW-0963">Cytoplasm</keyword>
<evidence type="ECO:0000313" key="13">
    <source>
        <dbReference type="EMBL" id="AXK50919.1"/>
    </source>
</evidence>